<dbReference type="PANTHER" id="PTHR13604:SF0">
    <property type="entry name" value="ABASIC SITE PROCESSING PROTEIN HMCES"/>
    <property type="match status" value="1"/>
</dbReference>
<dbReference type="EMBL" id="FNHG01000023">
    <property type="protein sequence ID" value="SDM81341.1"/>
    <property type="molecule type" value="Genomic_DNA"/>
</dbReference>
<keyword evidence="10" id="KW-1185">Reference proteome</keyword>
<proteinExistence type="inferred from homology"/>
<comment type="similarity">
    <text evidence="1 8">Belongs to the SOS response-associated peptidase family.</text>
</comment>
<dbReference type="GO" id="GO:0016829">
    <property type="term" value="F:lyase activity"/>
    <property type="evidence" value="ECO:0007669"/>
    <property type="project" value="UniProtKB-KW"/>
</dbReference>
<evidence type="ECO:0000256" key="2">
    <source>
        <dbReference type="ARBA" id="ARBA00022670"/>
    </source>
</evidence>
<dbReference type="OrthoDB" id="9782620at2"/>
<dbReference type="SUPFAM" id="SSF143081">
    <property type="entry name" value="BB1717-like"/>
    <property type="match status" value="1"/>
</dbReference>
<sequence length="232" mass="26447">MCGRYAIGKLQWWILQETFKLQQAATNLEPRWNVAPTQIAPIIRQRTDEEIGNEMAMARWGLVPHFWHKPLSEMKYSTFNAKAETAADLPSFRHAFRRHHCIVPAVGFYEWTGEKGAKQPWFIGMKDTDWFGMAGLWDRTEIEGTVIDSFTILTIPANDAMQRLHHRMPVMLRPEDCQPWLEPQTADIELILKGAPSEVITIHAANKSVGNVRSEGEWLTEPGDGVQRGGLI</sequence>
<dbReference type="InterPro" id="IPR036590">
    <property type="entry name" value="SRAP-like"/>
</dbReference>
<keyword evidence="3" id="KW-0227">DNA damage</keyword>
<evidence type="ECO:0000313" key="9">
    <source>
        <dbReference type="EMBL" id="SDM81341.1"/>
    </source>
</evidence>
<evidence type="ECO:0000256" key="4">
    <source>
        <dbReference type="ARBA" id="ARBA00022801"/>
    </source>
</evidence>
<dbReference type="GO" id="GO:0106300">
    <property type="term" value="P:protein-DNA covalent cross-linking repair"/>
    <property type="evidence" value="ECO:0007669"/>
    <property type="project" value="InterPro"/>
</dbReference>
<dbReference type="EC" id="3.4.-.-" evidence="8"/>
<dbReference type="GO" id="GO:0006508">
    <property type="term" value="P:proteolysis"/>
    <property type="evidence" value="ECO:0007669"/>
    <property type="project" value="UniProtKB-KW"/>
</dbReference>
<dbReference type="GO" id="GO:0003697">
    <property type="term" value="F:single-stranded DNA binding"/>
    <property type="evidence" value="ECO:0007669"/>
    <property type="project" value="InterPro"/>
</dbReference>
<reference evidence="9 10" key="1">
    <citation type="submission" date="2016-10" db="EMBL/GenBank/DDBJ databases">
        <authorList>
            <person name="de Groot N.N."/>
        </authorList>
    </citation>
    <scope>NUCLEOTIDE SEQUENCE [LARGE SCALE GENOMIC DNA]</scope>
    <source>
        <strain evidence="9 10">DSM 16077</strain>
    </source>
</reference>
<evidence type="ECO:0000256" key="1">
    <source>
        <dbReference type="ARBA" id="ARBA00008136"/>
    </source>
</evidence>
<dbReference type="PANTHER" id="PTHR13604">
    <property type="entry name" value="DC12-RELATED"/>
    <property type="match status" value="1"/>
</dbReference>
<dbReference type="AlphaFoldDB" id="A0A1G9WAS8"/>
<keyword evidence="5" id="KW-0190">Covalent protein-DNA linkage</keyword>
<keyword evidence="2 8" id="KW-0645">Protease</keyword>
<protein>
    <recommendedName>
        <fullName evidence="8">Abasic site processing protein</fullName>
        <ecNumber evidence="8">3.4.-.-</ecNumber>
    </recommendedName>
</protein>
<keyword evidence="4 8" id="KW-0378">Hydrolase</keyword>
<accession>A0A1G9WAS8</accession>
<evidence type="ECO:0000256" key="8">
    <source>
        <dbReference type="RuleBase" id="RU364100"/>
    </source>
</evidence>
<evidence type="ECO:0000256" key="6">
    <source>
        <dbReference type="ARBA" id="ARBA00023125"/>
    </source>
</evidence>
<gene>
    <name evidence="9" type="ORF">SAMN04488568_12334</name>
</gene>
<evidence type="ECO:0000256" key="5">
    <source>
        <dbReference type="ARBA" id="ARBA00023124"/>
    </source>
</evidence>
<dbReference type="InterPro" id="IPR003738">
    <property type="entry name" value="SRAP"/>
</dbReference>
<evidence type="ECO:0000256" key="7">
    <source>
        <dbReference type="ARBA" id="ARBA00023239"/>
    </source>
</evidence>
<organism evidence="9 10">
    <name type="scientific">Maricaulis salignorans</name>
    <dbReference type="NCBI Taxonomy" id="144026"/>
    <lineage>
        <taxon>Bacteria</taxon>
        <taxon>Pseudomonadati</taxon>
        <taxon>Pseudomonadota</taxon>
        <taxon>Alphaproteobacteria</taxon>
        <taxon>Maricaulales</taxon>
        <taxon>Maricaulaceae</taxon>
        <taxon>Maricaulis</taxon>
    </lineage>
</organism>
<dbReference type="Gene3D" id="3.90.1680.10">
    <property type="entry name" value="SOS response associated peptidase-like"/>
    <property type="match status" value="1"/>
</dbReference>
<dbReference type="RefSeq" id="WP_091771773.1">
    <property type="nucleotide sequence ID" value="NZ_FNHG01000023.1"/>
</dbReference>
<dbReference type="STRING" id="144026.SAMN04488568_12334"/>
<name>A0A1G9WAS8_9PROT</name>
<keyword evidence="6" id="KW-0238">DNA-binding</keyword>
<keyword evidence="7" id="KW-0456">Lyase</keyword>
<evidence type="ECO:0000313" key="10">
    <source>
        <dbReference type="Proteomes" id="UP000199759"/>
    </source>
</evidence>
<dbReference type="GO" id="GO:0008233">
    <property type="term" value="F:peptidase activity"/>
    <property type="evidence" value="ECO:0007669"/>
    <property type="project" value="UniProtKB-KW"/>
</dbReference>
<dbReference type="Proteomes" id="UP000199759">
    <property type="component" value="Unassembled WGS sequence"/>
</dbReference>
<evidence type="ECO:0000256" key="3">
    <source>
        <dbReference type="ARBA" id="ARBA00022763"/>
    </source>
</evidence>
<dbReference type="Pfam" id="PF02586">
    <property type="entry name" value="SRAP"/>
    <property type="match status" value="1"/>
</dbReference>